<dbReference type="AlphaFoldDB" id="A0A3M7CXP1"/>
<gene>
    <name evidence="3" type="ORF">D0863_12832</name>
</gene>
<protein>
    <recommendedName>
        <fullName evidence="2">CN hydrolase domain-containing protein</fullName>
    </recommendedName>
</protein>
<sequence>MVSTMARELKVAAAQVGAIDRDTPKKAVVSRLISLLHEAADSKVQLVVFPECTLTTFFPRHLLQAEQLEAFFEQGEITDSPDVTPLFEVSKKLGIDIVLGYAERTPEGVGYNTCIYFSASEGRILQKYRKVHLPGTKEPFKEPDATNQLEKRYFTPGDLGFPAFRAPGLVSDAVKKDTLQAGETIAGKGDPIFGMLICNDRRWPEAWRMYSLKGAELIMFGFNTGGHMAHLWGGRKAMTPEQAKTEALFHSKLVQQSNSYMNACWSISSARCGKDDGKYDLIAGSAICDPEGHIVAEAQTEGDELISAVIDLEDCRQGKEKTFDFARHRRIEAYGLINQQAGVSEPELLER</sequence>
<dbReference type="SUPFAM" id="SSF56317">
    <property type="entry name" value="Carbon-nitrogen hydrolase"/>
    <property type="match status" value="1"/>
</dbReference>
<dbReference type="InterPro" id="IPR050345">
    <property type="entry name" value="Aliph_Amidase/BUP"/>
</dbReference>
<dbReference type="VEuPathDB" id="FungiDB:BTJ68_09830"/>
<dbReference type="PANTHER" id="PTHR43674">
    <property type="entry name" value="NITRILASE C965.09-RELATED"/>
    <property type="match status" value="1"/>
</dbReference>
<evidence type="ECO:0000313" key="3">
    <source>
        <dbReference type="EMBL" id="RMY56875.1"/>
    </source>
</evidence>
<dbReference type="Gene3D" id="3.60.110.10">
    <property type="entry name" value="Carbon-nitrogen hydrolase"/>
    <property type="match status" value="1"/>
</dbReference>
<evidence type="ECO:0000259" key="2">
    <source>
        <dbReference type="PROSITE" id="PS50263"/>
    </source>
</evidence>
<feature type="domain" description="CN hydrolase" evidence="2">
    <location>
        <begin position="9"/>
        <end position="312"/>
    </location>
</feature>
<proteinExistence type="predicted"/>
<dbReference type="InterPro" id="IPR003010">
    <property type="entry name" value="C-N_Hydrolase"/>
</dbReference>
<comment type="caution">
    <text evidence="3">The sequence shown here is derived from an EMBL/GenBank/DDBJ whole genome shotgun (WGS) entry which is preliminary data.</text>
</comment>
<dbReference type="Pfam" id="PF00795">
    <property type="entry name" value="CN_hydrolase"/>
    <property type="match status" value="1"/>
</dbReference>
<dbReference type="PROSITE" id="PS50263">
    <property type="entry name" value="CN_HYDROLASE"/>
    <property type="match status" value="1"/>
</dbReference>
<name>A0A3M7CXP1_HORWE</name>
<dbReference type="InterPro" id="IPR036526">
    <property type="entry name" value="C-N_Hydrolase_sf"/>
</dbReference>
<dbReference type="Proteomes" id="UP000269276">
    <property type="component" value="Unassembled WGS sequence"/>
</dbReference>
<organism evidence="3 4">
    <name type="scientific">Hortaea werneckii</name>
    <name type="common">Black yeast</name>
    <name type="synonym">Cladosporium werneckii</name>
    <dbReference type="NCBI Taxonomy" id="91943"/>
    <lineage>
        <taxon>Eukaryota</taxon>
        <taxon>Fungi</taxon>
        <taxon>Dikarya</taxon>
        <taxon>Ascomycota</taxon>
        <taxon>Pezizomycotina</taxon>
        <taxon>Dothideomycetes</taxon>
        <taxon>Dothideomycetidae</taxon>
        <taxon>Mycosphaerellales</taxon>
        <taxon>Teratosphaeriaceae</taxon>
        <taxon>Hortaea</taxon>
    </lineage>
</organism>
<dbReference type="OrthoDB" id="10250282at2759"/>
<reference evidence="3 4" key="1">
    <citation type="journal article" date="2018" name="BMC Genomics">
        <title>Genomic evidence for intraspecific hybridization in a clonal and extremely halotolerant yeast.</title>
        <authorList>
            <person name="Gostincar C."/>
            <person name="Stajich J.E."/>
            <person name="Zupancic J."/>
            <person name="Zalar P."/>
            <person name="Gunde-Cimerman N."/>
        </authorList>
    </citation>
    <scope>NUCLEOTIDE SEQUENCE [LARGE SCALE GENOMIC DNA]</scope>
    <source>
        <strain evidence="3 4">EXF-2682</strain>
    </source>
</reference>
<dbReference type="GO" id="GO:0016811">
    <property type="term" value="F:hydrolase activity, acting on carbon-nitrogen (but not peptide) bonds, in linear amides"/>
    <property type="evidence" value="ECO:0007669"/>
    <property type="project" value="TreeGrafter"/>
</dbReference>
<accession>A0A3M7CXP1</accession>
<dbReference type="PANTHER" id="PTHR43674:SF12">
    <property type="entry name" value="NITRILASE C965.09-RELATED"/>
    <property type="match status" value="1"/>
</dbReference>
<evidence type="ECO:0000313" key="4">
    <source>
        <dbReference type="Proteomes" id="UP000269276"/>
    </source>
</evidence>
<keyword evidence="1" id="KW-0378">Hydrolase</keyword>
<dbReference type="EMBL" id="QWIP01000684">
    <property type="protein sequence ID" value="RMY56875.1"/>
    <property type="molecule type" value="Genomic_DNA"/>
</dbReference>
<evidence type="ECO:0000256" key="1">
    <source>
        <dbReference type="ARBA" id="ARBA00022801"/>
    </source>
</evidence>